<comment type="subcellular location">
    <subcellularLocation>
        <location evidence="1">Cell envelope</location>
    </subcellularLocation>
</comment>
<gene>
    <name evidence="4" type="ORF">EW093_05705</name>
</gene>
<dbReference type="Gene3D" id="2.60.40.4270">
    <property type="entry name" value="Listeria-Bacteroides repeat domain"/>
    <property type="match status" value="5"/>
</dbReference>
<sequence length="546" mass="61556">MKLTASSAVLCIIMLFFTSCPNTVLDELSMHVVTFNSNSGSLIVKQNVFDGDVAIKPASPIRENYVFSHWYEDEDLTNIWSFDNKVHSDITLYAGWLDIPKYSVSFNTNCDTSIPLQIIKEGGYIIEPDDPKKEGFTFIGWYKEDTLENKWIFNNDKVISETTLYANWTSLPTSAVTFRTYSGNILDTVNVIQGEVVEKPTDPSRPGYNFVNWFSDSDLTFLWDFSREISSDMTLYASWKKAYYSVTFLTNSGSTISTKLLTYGVKIDKPIDPKKIGYTFLNWYSDANCTVLWDFNNGTVASDLTLYADWSPIPSYLVSFNSNGGSNVLSVSVYEGESVVKPPAPSKSDFMFYQWYKDSTLTEMWNFNNDVVVSNITLFAKYTKVGTTSESGGYIFYDDEDDYVDDLPGVRFLEIAPDNISTSMIWGKFDYSIEGADGTEIGSGKQNTDDIVIKDDTPNKAGDFCTEYSITRNGVTYDDWYLPSIDELMLIYKNLKSNNIGGIPSEWYWTSSEVSPKKASAVTFGGGNIYLNSKSVKNYVIPVRAF</sequence>
<dbReference type="OrthoDB" id="358082at2"/>
<dbReference type="Pfam" id="PF07603">
    <property type="entry name" value="Lcl_C"/>
    <property type="match status" value="1"/>
</dbReference>
<feature type="domain" description="Lcl C-terminal" evidence="3">
    <location>
        <begin position="460"/>
        <end position="544"/>
    </location>
</feature>
<name>A0A5C1QAY8_9SPIO</name>
<accession>A0A5C1QAY8</accession>
<dbReference type="GO" id="GO:0030313">
    <property type="term" value="C:cell envelope"/>
    <property type="evidence" value="ECO:0007669"/>
    <property type="project" value="UniProtKB-SubCell"/>
</dbReference>
<evidence type="ECO:0000313" key="4">
    <source>
        <dbReference type="EMBL" id="QEN04220.1"/>
    </source>
</evidence>
<proteinExistence type="predicted"/>
<evidence type="ECO:0000256" key="1">
    <source>
        <dbReference type="ARBA" id="ARBA00004196"/>
    </source>
</evidence>
<dbReference type="KEGG" id="sper:EW093_05705"/>
<organism evidence="4 5">
    <name type="scientific">Thiospirochaeta perfilievii</name>
    <dbReference type="NCBI Taxonomy" id="252967"/>
    <lineage>
        <taxon>Bacteria</taxon>
        <taxon>Pseudomonadati</taxon>
        <taxon>Spirochaetota</taxon>
        <taxon>Spirochaetia</taxon>
        <taxon>Spirochaetales</taxon>
        <taxon>Spirochaetaceae</taxon>
        <taxon>Thiospirochaeta</taxon>
    </lineage>
</organism>
<dbReference type="Pfam" id="PF09479">
    <property type="entry name" value="Flg_new"/>
    <property type="match status" value="5"/>
</dbReference>
<evidence type="ECO:0000256" key="2">
    <source>
        <dbReference type="SAM" id="SignalP"/>
    </source>
</evidence>
<dbReference type="EMBL" id="CP035807">
    <property type="protein sequence ID" value="QEN04220.1"/>
    <property type="molecule type" value="Genomic_DNA"/>
</dbReference>
<evidence type="ECO:0000259" key="3">
    <source>
        <dbReference type="Pfam" id="PF07603"/>
    </source>
</evidence>
<dbReference type="InterPro" id="IPR011460">
    <property type="entry name" value="Lcl_C"/>
</dbReference>
<keyword evidence="2" id="KW-0732">Signal</keyword>
<feature type="chain" id="PRO_5023048475" evidence="2">
    <location>
        <begin position="22"/>
        <end position="546"/>
    </location>
</feature>
<protein>
    <submittedName>
        <fullName evidence="4">DUF1566 domain-containing protein</fullName>
    </submittedName>
</protein>
<dbReference type="Proteomes" id="UP000323824">
    <property type="component" value="Chromosome"/>
</dbReference>
<reference evidence="4 5" key="2">
    <citation type="submission" date="2019-09" db="EMBL/GenBank/DDBJ databases">
        <title>Complete Genome Sequence and Methylome Analysis of free living Spirochaetas.</title>
        <authorList>
            <person name="Leshcheva N."/>
            <person name="Mikheeva N."/>
        </authorList>
    </citation>
    <scope>NUCLEOTIDE SEQUENCE [LARGE SCALE GENOMIC DNA]</scope>
    <source>
        <strain evidence="4 5">P</strain>
    </source>
</reference>
<dbReference type="PROSITE" id="PS51257">
    <property type="entry name" value="PROKAR_LIPOPROTEIN"/>
    <property type="match status" value="1"/>
</dbReference>
<feature type="signal peptide" evidence="2">
    <location>
        <begin position="1"/>
        <end position="21"/>
    </location>
</feature>
<evidence type="ECO:0000313" key="5">
    <source>
        <dbReference type="Proteomes" id="UP000323824"/>
    </source>
</evidence>
<dbReference type="RefSeq" id="WP_149567468.1">
    <property type="nucleotide sequence ID" value="NZ_CP035807.1"/>
</dbReference>
<reference evidence="4 5" key="1">
    <citation type="submission" date="2019-02" db="EMBL/GenBank/DDBJ databases">
        <authorList>
            <person name="Fomenkov A."/>
            <person name="Dubinina G."/>
            <person name="Grabovich M."/>
            <person name="Vincze T."/>
            <person name="Roberts R.J."/>
        </authorList>
    </citation>
    <scope>NUCLEOTIDE SEQUENCE [LARGE SCALE GENOMIC DNA]</scope>
    <source>
        <strain evidence="4 5">P</strain>
    </source>
</reference>
<dbReference type="InterPro" id="IPR013378">
    <property type="entry name" value="InlB-like_B-rpt"/>
</dbReference>
<keyword evidence="5" id="KW-1185">Reference proteome</keyword>
<dbReference type="AlphaFoldDB" id="A0A5C1QAY8"/>
<dbReference type="InterPro" id="IPR042229">
    <property type="entry name" value="Listeria/Bacterioides_rpt_sf"/>
</dbReference>
<dbReference type="NCBIfam" id="TIGR02543">
    <property type="entry name" value="List_Bact_rpt"/>
    <property type="match status" value="2"/>
</dbReference>